<dbReference type="AlphaFoldDB" id="A0A7W9SDW6"/>
<dbReference type="Proteomes" id="UP000522163">
    <property type="component" value="Unassembled WGS sequence"/>
</dbReference>
<proteinExistence type="predicted"/>
<organism evidence="1 2">
    <name type="scientific">Oribacterium sinus</name>
    <dbReference type="NCBI Taxonomy" id="237576"/>
    <lineage>
        <taxon>Bacteria</taxon>
        <taxon>Bacillati</taxon>
        <taxon>Bacillota</taxon>
        <taxon>Clostridia</taxon>
        <taxon>Lachnospirales</taxon>
        <taxon>Lachnospiraceae</taxon>
        <taxon>Oribacterium</taxon>
    </lineage>
</organism>
<gene>
    <name evidence="1" type="ORF">HNQ46_000335</name>
</gene>
<name>A0A7W9SDW6_9FIRM</name>
<dbReference type="RefSeq" id="WP_183682122.1">
    <property type="nucleotide sequence ID" value="NZ_JACHHH010000001.1"/>
</dbReference>
<dbReference type="EMBL" id="JACHHH010000001">
    <property type="protein sequence ID" value="MBB6040374.1"/>
    <property type="molecule type" value="Genomic_DNA"/>
</dbReference>
<comment type="caution">
    <text evidence="1">The sequence shown here is derived from an EMBL/GenBank/DDBJ whole genome shotgun (WGS) entry which is preliminary data.</text>
</comment>
<evidence type="ECO:0000313" key="2">
    <source>
        <dbReference type="Proteomes" id="UP000522163"/>
    </source>
</evidence>
<protein>
    <submittedName>
        <fullName evidence="1">Uncharacterized protein</fullName>
    </submittedName>
</protein>
<sequence length="270" mass="31646">MHVLDRNINDLELRIKDIYNYNPREENTSLQTSLSAYGWILLDAWVAWRSLRFLLKDTYIDDNVLDKWFQTPSSYTAAQIKAVWKFDDSAEKYIEDRTNKGLKSLFDGTIQANRNAAAHFTKKVEIKGSDRQNIKQFFEALSTVFLFYETKAFFVRVTEKLSKNGFESFKINFIENDIEFNMEDIASSIKVYDKCEKFLIIGQKISGEIICIYVEEEGCFVSHNRKIEKNSMNPVIDSEHSKYYFWGNKGFYRDVDMFVNSVISCLNTNQ</sequence>
<evidence type="ECO:0000313" key="1">
    <source>
        <dbReference type="EMBL" id="MBB6040374.1"/>
    </source>
</evidence>
<accession>A0A7W9SDW6</accession>
<dbReference type="GeneID" id="85013906"/>
<reference evidence="1 2" key="1">
    <citation type="submission" date="2020-08" db="EMBL/GenBank/DDBJ databases">
        <title>Genomic Encyclopedia of Type Strains, Phase IV (KMG-IV): sequencing the most valuable type-strain genomes for metagenomic binning, comparative biology and taxonomic classification.</title>
        <authorList>
            <person name="Goeker M."/>
        </authorList>
    </citation>
    <scope>NUCLEOTIDE SEQUENCE [LARGE SCALE GENOMIC DNA]</scope>
    <source>
        <strain evidence="1 2">DSM 17245</strain>
    </source>
</reference>